<protein>
    <submittedName>
        <fullName evidence="4">Cell cycle progression protein 1-like</fullName>
    </submittedName>
</protein>
<keyword evidence="3" id="KW-0472">Membrane</keyword>
<name>A0A9Q9Y0T4_CYPCA</name>
<sequence>MKTASRQTGVGADGEFQDRCAEYRALANTRTDFVFRLLQVLPDMGPASPVVRHSSERRRQRPAPEPGQDPWEPHRRQQEAVEGLAVHPEGRAARQNQGPFSGTLNKCILLALLIAISMGFGHFYGTVQIQERQRIVEKSRV</sequence>
<dbReference type="KEGG" id="ccar:122144598"/>
<evidence type="ECO:0000313" key="4">
    <source>
        <dbReference type="RefSeq" id="XP_042611562.1"/>
    </source>
</evidence>
<dbReference type="Proteomes" id="UP001155660">
    <property type="component" value="Unplaced"/>
</dbReference>
<dbReference type="RefSeq" id="XP_042611562.1">
    <property type="nucleotide sequence ID" value="XM_042755628.1"/>
</dbReference>
<organism evidence="4">
    <name type="scientific">Cyprinus carpio</name>
    <name type="common">Common carp</name>
    <dbReference type="NCBI Taxonomy" id="7962"/>
    <lineage>
        <taxon>Eukaryota</taxon>
        <taxon>Metazoa</taxon>
        <taxon>Chordata</taxon>
        <taxon>Craniata</taxon>
        <taxon>Vertebrata</taxon>
        <taxon>Euteleostomi</taxon>
        <taxon>Actinopterygii</taxon>
        <taxon>Neopterygii</taxon>
        <taxon>Teleostei</taxon>
        <taxon>Ostariophysi</taxon>
        <taxon>Cypriniformes</taxon>
        <taxon>Cyprinidae</taxon>
        <taxon>Cyprininae</taxon>
        <taxon>Cyprinus</taxon>
    </lineage>
</organism>
<dbReference type="PANTHER" id="PTHR28638:SF2">
    <property type="entry name" value="CELL CYCLE PROGRESSION PROTEIN 1"/>
    <property type="match status" value="1"/>
</dbReference>
<evidence type="ECO:0000256" key="2">
    <source>
        <dbReference type="SAM" id="MobiDB-lite"/>
    </source>
</evidence>
<gene>
    <name evidence="4" type="primary">LOC122144598</name>
</gene>
<dbReference type="PANTHER" id="PTHR28638">
    <property type="entry name" value="CELL CYCLE PROGRESSION PROTEIN 1"/>
    <property type="match status" value="1"/>
</dbReference>
<dbReference type="AlphaFoldDB" id="A0A9Q9Y0T4"/>
<keyword evidence="3" id="KW-1133">Transmembrane helix</keyword>
<evidence type="ECO:0000256" key="1">
    <source>
        <dbReference type="ARBA" id="ARBA00023054"/>
    </source>
</evidence>
<keyword evidence="3" id="KW-0812">Transmembrane</keyword>
<dbReference type="OrthoDB" id="8963937at2759"/>
<keyword evidence="1" id="KW-0175">Coiled coil</keyword>
<evidence type="ECO:0000256" key="3">
    <source>
        <dbReference type="SAM" id="Phobius"/>
    </source>
</evidence>
<feature type="region of interest" description="Disordered" evidence="2">
    <location>
        <begin position="44"/>
        <end position="98"/>
    </location>
</feature>
<proteinExistence type="predicted"/>
<dbReference type="InterPro" id="IPR051990">
    <property type="entry name" value="CCPG1/PBIP1"/>
</dbReference>
<feature type="transmembrane region" description="Helical" evidence="3">
    <location>
        <begin position="107"/>
        <end position="125"/>
    </location>
</feature>
<reference evidence="4" key="1">
    <citation type="submission" date="2025-08" db="UniProtKB">
        <authorList>
            <consortium name="RefSeq"/>
        </authorList>
    </citation>
    <scope>IDENTIFICATION</scope>
    <source>
        <tissue evidence="4">Muscle</tissue>
    </source>
</reference>
<dbReference type="GO" id="GO:0016020">
    <property type="term" value="C:membrane"/>
    <property type="evidence" value="ECO:0007669"/>
    <property type="project" value="TreeGrafter"/>
</dbReference>
<accession>A0A9Q9Y0T4</accession>
<dbReference type="GeneID" id="122144598"/>